<feature type="domain" description="AMP-binding enzyme C-terminal" evidence="9">
    <location>
        <begin position="495"/>
        <end position="570"/>
    </location>
</feature>
<dbReference type="InterPro" id="IPR025110">
    <property type="entry name" value="AMP-bd_C"/>
</dbReference>
<accession>A0A6M2DGK1</accession>
<name>A0A6M2DGK1_XENCH</name>
<proteinExistence type="inferred from homology"/>
<dbReference type="AlphaFoldDB" id="A0A6M2DGK1"/>
<evidence type="ECO:0000256" key="1">
    <source>
        <dbReference type="ARBA" id="ARBA00006432"/>
    </source>
</evidence>
<dbReference type="Pfam" id="PF13193">
    <property type="entry name" value="AMP-binding_C"/>
    <property type="match status" value="1"/>
</dbReference>
<dbReference type="SUPFAM" id="SSF56801">
    <property type="entry name" value="Acetyl-CoA synthetase-like"/>
    <property type="match status" value="1"/>
</dbReference>
<dbReference type="Gene3D" id="3.40.50.12780">
    <property type="entry name" value="N-terminal domain of ligase-like"/>
    <property type="match status" value="1"/>
</dbReference>
<evidence type="ECO:0000256" key="6">
    <source>
        <dbReference type="ARBA" id="ARBA00047319"/>
    </source>
</evidence>
<evidence type="ECO:0000256" key="5">
    <source>
        <dbReference type="ARBA" id="ARBA00039638"/>
    </source>
</evidence>
<evidence type="ECO:0000313" key="10">
    <source>
        <dbReference type="EMBL" id="NOV44017.1"/>
    </source>
</evidence>
<dbReference type="PANTHER" id="PTHR43201:SF5">
    <property type="entry name" value="MEDIUM-CHAIN ACYL-COA LIGASE ACSF2, MITOCHONDRIAL"/>
    <property type="match status" value="1"/>
</dbReference>
<dbReference type="InterPro" id="IPR000873">
    <property type="entry name" value="AMP-dep_synth/lig_dom"/>
</dbReference>
<sequence>MSLRLLCRSTIRIRKNKYNILRCYSIQSSSTGLSYIHNVGSEPLFSKTLGQCVDEAAEKYGDREALVSLHEGLRFTFNDIREQSDQIAAGFHAIGLRPGDRLGIWTPNCSHWYLTMMAAAKAGLILVGLNPAYQLLEMQYCLKKVDIKGIVTQRQHKTQNYYNILVKLAPELPNSEPGELQNADFPNLKTIVIADDITTKGAYKFKDIASIGNASSVEEIAKLKETIEADSPFNIQFTSGTTGEPKATCLTHFSLTNNGYLMGKRANLSEKHHKICVLVPFFHAFGLGATICPALLHGVTLVVPSAAYNAADSLKAIAKEKCTITHATPTMYVDMIAKQKELRCDLESVEIAVTGGAACSPNLVKQMLEELKVKEVRAAYGLTECTAVVFQTYPGDSTDKITDTVGYPQEHLEIKIIDGKGRIVPLGQPGELCVRGYSNMLGYWKEADKTKEIYGRDKWLKTGDQFILHKNGYASIIGRFKEMIIRGGENIFPKEIEDFLNTHPDILETHVIGVPSERLGEEVCAFIRVQDGKTVTKDNIKEFCKDKISHFKVPQYVIEVDSFPKTVSGKIQKFVLKEMYMKESAQILT</sequence>
<comment type="catalytic activity">
    <reaction evidence="6">
        <text>octanoate + ATP + CoA = octanoyl-CoA + AMP + diphosphate</text>
        <dbReference type="Rhea" id="RHEA:33631"/>
        <dbReference type="ChEBI" id="CHEBI:25646"/>
        <dbReference type="ChEBI" id="CHEBI:30616"/>
        <dbReference type="ChEBI" id="CHEBI:33019"/>
        <dbReference type="ChEBI" id="CHEBI:57287"/>
        <dbReference type="ChEBI" id="CHEBI:57386"/>
        <dbReference type="ChEBI" id="CHEBI:456215"/>
    </reaction>
</comment>
<dbReference type="EMBL" id="GIIL01000291">
    <property type="protein sequence ID" value="NOV44017.1"/>
    <property type="molecule type" value="Transcribed_RNA"/>
</dbReference>
<dbReference type="PROSITE" id="PS00455">
    <property type="entry name" value="AMP_BINDING"/>
    <property type="match status" value="1"/>
</dbReference>
<dbReference type="Pfam" id="PF00501">
    <property type="entry name" value="AMP-binding"/>
    <property type="match status" value="1"/>
</dbReference>
<evidence type="ECO:0000259" key="9">
    <source>
        <dbReference type="Pfam" id="PF13193"/>
    </source>
</evidence>
<comment type="similarity">
    <text evidence="1">Belongs to the ATP-dependent AMP-binding enzyme family.</text>
</comment>
<organism evidence="10">
    <name type="scientific">Xenopsylla cheopis</name>
    <name type="common">Oriental rat flea</name>
    <name type="synonym">Pulex cheopis</name>
    <dbReference type="NCBI Taxonomy" id="163159"/>
    <lineage>
        <taxon>Eukaryota</taxon>
        <taxon>Metazoa</taxon>
        <taxon>Ecdysozoa</taxon>
        <taxon>Arthropoda</taxon>
        <taxon>Hexapoda</taxon>
        <taxon>Insecta</taxon>
        <taxon>Pterygota</taxon>
        <taxon>Neoptera</taxon>
        <taxon>Endopterygota</taxon>
        <taxon>Siphonaptera</taxon>
        <taxon>Pulicidae</taxon>
        <taxon>Xenopsyllinae</taxon>
        <taxon>Xenopsylla</taxon>
    </lineage>
</organism>
<dbReference type="PANTHER" id="PTHR43201">
    <property type="entry name" value="ACYL-COA SYNTHETASE"/>
    <property type="match status" value="1"/>
</dbReference>
<evidence type="ECO:0000256" key="4">
    <source>
        <dbReference type="ARBA" id="ARBA00039009"/>
    </source>
</evidence>
<comment type="function">
    <text evidence="3">Acyl-CoA synthases catalyze the initial reaction in fatty acid metabolism, by forming a thioester with CoA. Has some preference toward medium-chain substrates. Plays a role in adipocyte differentiation.</text>
</comment>
<evidence type="ECO:0000256" key="3">
    <source>
        <dbReference type="ARBA" id="ARBA00037247"/>
    </source>
</evidence>
<comment type="catalytic activity">
    <reaction evidence="7">
        <text>a medium-chain fatty acid + ATP + CoA = a medium-chain fatty acyl-CoA + AMP + diphosphate</text>
        <dbReference type="Rhea" id="RHEA:48340"/>
        <dbReference type="ChEBI" id="CHEBI:30616"/>
        <dbReference type="ChEBI" id="CHEBI:33019"/>
        <dbReference type="ChEBI" id="CHEBI:57287"/>
        <dbReference type="ChEBI" id="CHEBI:59558"/>
        <dbReference type="ChEBI" id="CHEBI:90546"/>
        <dbReference type="ChEBI" id="CHEBI:456215"/>
        <dbReference type="EC" id="6.2.1.2"/>
    </reaction>
</comment>
<dbReference type="FunFam" id="3.30.300.30:FF:000008">
    <property type="entry name" value="2,3-dihydroxybenzoate-AMP ligase"/>
    <property type="match status" value="1"/>
</dbReference>
<dbReference type="EC" id="6.2.1.2" evidence="4"/>
<protein>
    <recommendedName>
        <fullName evidence="5">Medium-chain acyl-CoA ligase ACSF2, mitochondrial</fullName>
        <ecNumber evidence="4">6.2.1.2</ecNumber>
    </recommendedName>
</protein>
<dbReference type="GO" id="GO:0031956">
    <property type="term" value="F:medium-chain fatty acid-CoA ligase activity"/>
    <property type="evidence" value="ECO:0007669"/>
    <property type="project" value="UniProtKB-EC"/>
</dbReference>
<evidence type="ECO:0000256" key="2">
    <source>
        <dbReference type="ARBA" id="ARBA00022598"/>
    </source>
</evidence>
<dbReference type="GO" id="GO:0006631">
    <property type="term" value="P:fatty acid metabolic process"/>
    <property type="evidence" value="ECO:0007669"/>
    <property type="project" value="TreeGrafter"/>
</dbReference>
<dbReference type="Gene3D" id="3.30.300.30">
    <property type="match status" value="1"/>
</dbReference>
<dbReference type="InterPro" id="IPR045851">
    <property type="entry name" value="AMP-bd_C_sf"/>
</dbReference>
<dbReference type="InterPro" id="IPR042099">
    <property type="entry name" value="ANL_N_sf"/>
</dbReference>
<keyword evidence="2" id="KW-0436">Ligase</keyword>
<feature type="domain" description="AMP-dependent synthetase/ligase" evidence="8">
    <location>
        <begin position="54"/>
        <end position="444"/>
    </location>
</feature>
<evidence type="ECO:0000259" key="8">
    <source>
        <dbReference type="Pfam" id="PF00501"/>
    </source>
</evidence>
<reference evidence="10" key="1">
    <citation type="submission" date="2020-03" db="EMBL/GenBank/DDBJ databases">
        <title>Transcriptomic Profiling of the Digestive Tract of the Rat Flea, Xenopsylla cheopis, Following Blood Feeding and Infection with Yersinia pestis.</title>
        <authorList>
            <person name="Bland D.M."/>
            <person name="Martens C.A."/>
            <person name="Virtaneva K."/>
            <person name="Kanakabandi K."/>
            <person name="Long D."/>
            <person name="Rosenke R."/>
            <person name="Saturday G.A."/>
            <person name="Hoyt F.H."/>
            <person name="Bruno D.P."/>
            <person name="Ribeiro J.M.C."/>
            <person name="Hinnebusch J."/>
        </authorList>
    </citation>
    <scope>NUCLEOTIDE SEQUENCE</scope>
</reference>
<evidence type="ECO:0000256" key="7">
    <source>
        <dbReference type="ARBA" id="ARBA00048277"/>
    </source>
</evidence>
<dbReference type="InterPro" id="IPR020845">
    <property type="entry name" value="AMP-binding_CS"/>
</dbReference>